<sequence length="144" mass="17129">MNVWMKKCRRETNCRFCEKPIVKGSYLVYCTWFKKTKDKAGTPQKWKFHMSFHPQCWIDQAVIELEKAPPVETRGRKRLAMTDDTKEKRIKILRRRGAVLQRIRNELAKPEEDRSIDRIIHFGDKLNELKEEIEPLGGVPSSWE</sequence>
<reference evidence="1" key="1">
    <citation type="journal article" date="2014" name="Front. Microbiol.">
        <title>High frequency of phylogenetically diverse reductive dehalogenase-homologous genes in deep subseafloor sedimentary metagenomes.</title>
        <authorList>
            <person name="Kawai M."/>
            <person name="Futagami T."/>
            <person name="Toyoda A."/>
            <person name="Takaki Y."/>
            <person name="Nishi S."/>
            <person name="Hori S."/>
            <person name="Arai W."/>
            <person name="Tsubouchi T."/>
            <person name="Morono Y."/>
            <person name="Uchiyama I."/>
            <person name="Ito T."/>
            <person name="Fujiyama A."/>
            <person name="Inagaki F."/>
            <person name="Takami H."/>
        </authorList>
    </citation>
    <scope>NUCLEOTIDE SEQUENCE</scope>
    <source>
        <strain evidence="1">Expedition CK06-06</strain>
    </source>
</reference>
<name>X0XN97_9ZZZZ</name>
<accession>X0XN97</accession>
<organism evidence="1">
    <name type="scientific">marine sediment metagenome</name>
    <dbReference type="NCBI Taxonomy" id="412755"/>
    <lineage>
        <taxon>unclassified sequences</taxon>
        <taxon>metagenomes</taxon>
        <taxon>ecological metagenomes</taxon>
    </lineage>
</organism>
<dbReference type="AlphaFoldDB" id="X0XN97"/>
<evidence type="ECO:0000313" key="1">
    <source>
        <dbReference type="EMBL" id="GAG26431.1"/>
    </source>
</evidence>
<gene>
    <name evidence="1" type="ORF">S01H1_57454</name>
</gene>
<proteinExistence type="predicted"/>
<evidence type="ECO:0008006" key="2">
    <source>
        <dbReference type="Google" id="ProtNLM"/>
    </source>
</evidence>
<protein>
    <recommendedName>
        <fullName evidence="2">PARP-type domain-containing protein</fullName>
    </recommendedName>
</protein>
<comment type="caution">
    <text evidence="1">The sequence shown here is derived from an EMBL/GenBank/DDBJ whole genome shotgun (WGS) entry which is preliminary data.</text>
</comment>
<dbReference type="EMBL" id="BARS01037469">
    <property type="protein sequence ID" value="GAG26431.1"/>
    <property type="molecule type" value="Genomic_DNA"/>
</dbReference>